<dbReference type="EMBL" id="VSRR010014293">
    <property type="protein sequence ID" value="MPC56836.1"/>
    <property type="molecule type" value="Genomic_DNA"/>
</dbReference>
<accession>A0A5B7GGY7</accession>
<evidence type="ECO:0000313" key="4">
    <source>
        <dbReference type="EMBL" id="MPC56836.1"/>
    </source>
</evidence>
<proteinExistence type="inferred from homology"/>
<dbReference type="AlphaFoldDB" id="A0A5B7GGY7"/>
<dbReference type="Proteomes" id="UP000324222">
    <property type="component" value="Unassembled WGS sequence"/>
</dbReference>
<name>A0A5B7GGY7_PORTR</name>
<feature type="domain" description="PI3K-RBD" evidence="3">
    <location>
        <begin position="129"/>
        <end position="221"/>
    </location>
</feature>
<feature type="domain" description="PI3K-ABD" evidence="2">
    <location>
        <begin position="1"/>
        <end position="47"/>
    </location>
</feature>
<dbReference type="OrthoDB" id="67688at2759"/>
<comment type="similarity">
    <text evidence="1">Belongs to the PI3/PI4-kinase family.</text>
</comment>
<dbReference type="PROSITE" id="PS51544">
    <property type="entry name" value="PI3K_ABD"/>
    <property type="match status" value="1"/>
</dbReference>
<dbReference type="Gene3D" id="3.10.20.770">
    <property type="match status" value="1"/>
</dbReference>
<keyword evidence="5" id="KW-1185">Reference proteome</keyword>
<keyword evidence="4" id="KW-0808">Transferase</keyword>
<organism evidence="4 5">
    <name type="scientific">Portunus trituberculatus</name>
    <name type="common">Swimming crab</name>
    <name type="synonym">Neptunus trituberculatus</name>
    <dbReference type="NCBI Taxonomy" id="210409"/>
    <lineage>
        <taxon>Eukaryota</taxon>
        <taxon>Metazoa</taxon>
        <taxon>Ecdysozoa</taxon>
        <taxon>Arthropoda</taxon>
        <taxon>Crustacea</taxon>
        <taxon>Multicrustacea</taxon>
        <taxon>Malacostraca</taxon>
        <taxon>Eumalacostraca</taxon>
        <taxon>Eucarida</taxon>
        <taxon>Decapoda</taxon>
        <taxon>Pleocyemata</taxon>
        <taxon>Brachyura</taxon>
        <taxon>Eubrachyura</taxon>
        <taxon>Portunoidea</taxon>
        <taxon>Portunidae</taxon>
        <taxon>Portuninae</taxon>
        <taxon>Portunus</taxon>
    </lineage>
</organism>
<gene>
    <name evidence="4" type="primary">Pik3cd_1</name>
    <name evidence="4" type="ORF">E2C01_050802</name>
</gene>
<dbReference type="SUPFAM" id="SSF54236">
    <property type="entry name" value="Ubiquitin-like"/>
    <property type="match status" value="1"/>
</dbReference>
<sequence>MLHDLNSYHFVCINPQSENLELMDERKCLQDINLFPYMFIFKVVERKGNETEKCLNLEIGQLIGKDLQKFDALKNPEVNEFRGKMKALCDEVVASRNKLTWYERVQYQYPARIATNPQLASYITDRLQEDQLLLSVQFDPSMEGQPTYTFRVSFDMRTRELLDLALAKLSVTFVMDQPAENYVLKTPGREEYLIADVPLSQYMYVREHVCQDDCSSVPLVIVHRKTIQGKF</sequence>
<dbReference type="InterPro" id="IPR003113">
    <property type="entry name" value="PI3K_ABD"/>
</dbReference>
<protein>
    <submittedName>
        <fullName evidence="4">Phosphatidylinositol 4,5-bisphosphate 3-kinase catalytic subunit delta isoform</fullName>
    </submittedName>
</protein>
<dbReference type="PROSITE" id="PS51546">
    <property type="entry name" value="PI3K_RBD"/>
    <property type="match status" value="1"/>
</dbReference>
<evidence type="ECO:0000313" key="5">
    <source>
        <dbReference type="Proteomes" id="UP000324222"/>
    </source>
</evidence>
<dbReference type="SMART" id="SM00144">
    <property type="entry name" value="PI3K_rbd"/>
    <property type="match status" value="1"/>
</dbReference>
<evidence type="ECO:0000259" key="2">
    <source>
        <dbReference type="PROSITE" id="PS51544"/>
    </source>
</evidence>
<keyword evidence="4" id="KW-0418">Kinase</keyword>
<comment type="caution">
    <text evidence="4">The sequence shown here is derived from an EMBL/GenBank/DDBJ whole genome shotgun (WGS) entry which is preliminary data.</text>
</comment>
<evidence type="ECO:0000256" key="1">
    <source>
        <dbReference type="PROSITE-ProRule" id="PRU00877"/>
    </source>
</evidence>
<dbReference type="InterPro" id="IPR000341">
    <property type="entry name" value="PI3K_Ras-bd_dom"/>
</dbReference>
<dbReference type="Pfam" id="PF02192">
    <property type="entry name" value="PI3K_p85B"/>
    <property type="match status" value="1"/>
</dbReference>
<dbReference type="InterPro" id="IPR029071">
    <property type="entry name" value="Ubiquitin-like_domsf"/>
</dbReference>
<dbReference type="GO" id="GO:0016301">
    <property type="term" value="F:kinase activity"/>
    <property type="evidence" value="ECO:0007669"/>
    <property type="project" value="UniProtKB-KW"/>
</dbReference>
<evidence type="ECO:0000259" key="3">
    <source>
        <dbReference type="PROSITE" id="PS51546"/>
    </source>
</evidence>
<reference evidence="4 5" key="1">
    <citation type="submission" date="2019-05" db="EMBL/GenBank/DDBJ databases">
        <title>Another draft genome of Portunus trituberculatus and its Hox gene families provides insights of decapod evolution.</title>
        <authorList>
            <person name="Jeong J.-H."/>
            <person name="Song I."/>
            <person name="Kim S."/>
            <person name="Choi T."/>
            <person name="Kim D."/>
            <person name="Ryu S."/>
            <person name="Kim W."/>
        </authorList>
    </citation>
    <scope>NUCLEOTIDE SEQUENCE [LARGE SCALE GENOMIC DNA]</scope>
    <source>
        <tissue evidence="4">Muscle</tissue>
    </source>
</reference>
<dbReference type="Pfam" id="PF00794">
    <property type="entry name" value="PI3K_rbd"/>
    <property type="match status" value="1"/>
</dbReference>